<dbReference type="EMBL" id="WNWS01000067">
    <property type="protein sequence ID" value="KAE9983071.1"/>
    <property type="molecule type" value="Genomic_DNA"/>
</dbReference>
<sequence length="146" mass="16355">MKEEAWEGHKAGQEENGSGVTAFTKNSLVLDRKEQGAVNRSDKGFSLAMDFRARSPIFCERWYGRGRGGTYIDHLHGDTSHARAWYQNVAAVQGFAIRAESSAVWRGSSRNASAGHERTGKHLLEYRVKQRDQAMADDRLTGQLDQ</sequence>
<protein>
    <submittedName>
        <fullName evidence="1">Uncharacterized protein</fullName>
    </submittedName>
</protein>
<evidence type="ECO:0000313" key="2">
    <source>
        <dbReference type="Proteomes" id="UP000447873"/>
    </source>
</evidence>
<name>A0A8H3V6P5_VENIN</name>
<reference evidence="1 2" key="1">
    <citation type="submission" date="2018-12" db="EMBL/GenBank/DDBJ databases">
        <title>Venturia inaequalis Genome Resource.</title>
        <authorList>
            <person name="Lichtner F.J."/>
        </authorList>
    </citation>
    <scope>NUCLEOTIDE SEQUENCE [LARGE SCALE GENOMIC DNA]</scope>
    <source>
        <strain evidence="1 2">120213</strain>
    </source>
</reference>
<dbReference type="Proteomes" id="UP000447873">
    <property type="component" value="Unassembled WGS sequence"/>
</dbReference>
<comment type="caution">
    <text evidence="1">The sequence shown here is derived from an EMBL/GenBank/DDBJ whole genome shotgun (WGS) entry which is preliminary data.</text>
</comment>
<dbReference type="AlphaFoldDB" id="A0A8H3V6P5"/>
<proteinExistence type="predicted"/>
<accession>A0A8H3V6P5</accession>
<organism evidence="1 2">
    <name type="scientific">Venturia inaequalis</name>
    <name type="common">Apple scab fungus</name>
    <dbReference type="NCBI Taxonomy" id="5025"/>
    <lineage>
        <taxon>Eukaryota</taxon>
        <taxon>Fungi</taxon>
        <taxon>Dikarya</taxon>
        <taxon>Ascomycota</taxon>
        <taxon>Pezizomycotina</taxon>
        <taxon>Dothideomycetes</taxon>
        <taxon>Pleosporomycetidae</taxon>
        <taxon>Venturiales</taxon>
        <taxon>Venturiaceae</taxon>
        <taxon>Venturia</taxon>
    </lineage>
</organism>
<gene>
    <name evidence="1" type="ORF">EG328_010308</name>
</gene>
<evidence type="ECO:0000313" key="1">
    <source>
        <dbReference type="EMBL" id="KAE9983071.1"/>
    </source>
</evidence>